<proteinExistence type="predicted"/>
<comment type="caution">
    <text evidence="2">The sequence shown here is derived from an EMBL/GenBank/DDBJ whole genome shotgun (WGS) entry which is preliminary data.</text>
</comment>
<feature type="region of interest" description="Disordered" evidence="1">
    <location>
        <begin position="78"/>
        <end position="102"/>
    </location>
</feature>
<feature type="compositionally biased region" description="Basic and acidic residues" evidence="1">
    <location>
        <begin position="84"/>
        <end position="96"/>
    </location>
</feature>
<keyword evidence="3" id="KW-1185">Reference proteome</keyword>
<evidence type="ECO:0000256" key="1">
    <source>
        <dbReference type="SAM" id="MobiDB-lite"/>
    </source>
</evidence>
<organism evidence="2 3">
    <name type="scientific">Lepraria finkii</name>
    <dbReference type="NCBI Taxonomy" id="1340010"/>
    <lineage>
        <taxon>Eukaryota</taxon>
        <taxon>Fungi</taxon>
        <taxon>Dikarya</taxon>
        <taxon>Ascomycota</taxon>
        <taxon>Pezizomycotina</taxon>
        <taxon>Lecanoromycetes</taxon>
        <taxon>OSLEUM clade</taxon>
        <taxon>Lecanoromycetidae</taxon>
        <taxon>Lecanorales</taxon>
        <taxon>Lecanorineae</taxon>
        <taxon>Stereocaulaceae</taxon>
        <taxon>Lepraria</taxon>
    </lineage>
</organism>
<evidence type="ECO:0000313" key="2">
    <source>
        <dbReference type="EMBL" id="KAL2058450.1"/>
    </source>
</evidence>
<sequence>MAQSSTSNPNSTCPNLHSSLSLLESSGLVSPLAGVNLVYRLLCSHGRQWHLTVVAVPLLEQQEKRRIADKGIASKAQKTKNLKKSKEARGLSRMETDLEIAT</sequence>
<dbReference type="EMBL" id="JBHFEH010000002">
    <property type="protein sequence ID" value="KAL2058450.1"/>
    <property type="molecule type" value="Genomic_DNA"/>
</dbReference>
<protein>
    <submittedName>
        <fullName evidence="2">Uncharacterized protein</fullName>
    </submittedName>
</protein>
<accession>A0ABR4BL38</accession>
<gene>
    <name evidence="2" type="ORF">ABVK25_001178</name>
</gene>
<evidence type="ECO:0000313" key="3">
    <source>
        <dbReference type="Proteomes" id="UP001590951"/>
    </source>
</evidence>
<dbReference type="Proteomes" id="UP001590951">
    <property type="component" value="Unassembled WGS sequence"/>
</dbReference>
<name>A0ABR4BL38_9LECA</name>
<reference evidence="2 3" key="1">
    <citation type="submission" date="2024-09" db="EMBL/GenBank/DDBJ databases">
        <title>Rethinking Asexuality: The Enigmatic Case of Functional Sexual Genes in Lepraria (Stereocaulaceae).</title>
        <authorList>
            <person name="Doellman M."/>
            <person name="Sun Y."/>
            <person name="Barcenas-Pena A."/>
            <person name="Lumbsch H.T."/>
            <person name="Grewe F."/>
        </authorList>
    </citation>
    <scope>NUCLEOTIDE SEQUENCE [LARGE SCALE GENOMIC DNA]</scope>
    <source>
        <strain evidence="2 3">Grewe 0041</strain>
    </source>
</reference>